<evidence type="ECO:0000256" key="1">
    <source>
        <dbReference type="ARBA" id="ARBA00001962"/>
    </source>
</evidence>
<evidence type="ECO:0000313" key="8">
    <source>
        <dbReference type="RefSeq" id="XP_031568838.1"/>
    </source>
</evidence>
<keyword evidence="7" id="KW-1185">Reference proteome</keyword>
<dbReference type="CDD" id="cd07250">
    <property type="entry name" value="HPPD_C_like"/>
    <property type="match status" value="1"/>
</dbReference>
<gene>
    <name evidence="8" type="primary">LOC116303446</name>
</gene>
<dbReference type="PANTHER" id="PTHR11959">
    <property type="entry name" value="4-HYDROXYPHENYLPYRUVATE DIOXYGENASE"/>
    <property type="match status" value="1"/>
</dbReference>
<dbReference type="FunCoup" id="A0A6P8IRF0">
    <property type="interactions" value="185"/>
</dbReference>
<evidence type="ECO:0000256" key="2">
    <source>
        <dbReference type="ARBA" id="ARBA00005877"/>
    </source>
</evidence>
<organism evidence="7 8">
    <name type="scientific">Actinia tenebrosa</name>
    <name type="common">Australian red waratah sea anemone</name>
    <dbReference type="NCBI Taxonomy" id="6105"/>
    <lineage>
        <taxon>Eukaryota</taxon>
        <taxon>Metazoa</taxon>
        <taxon>Cnidaria</taxon>
        <taxon>Anthozoa</taxon>
        <taxon>Hexacorallia</taxon>
        <taxon>Actiniaria</taxon>
        <taxon>Actiniidae</taxon>
        <taxon>Actinia</taxon>
    </lineage>
</organism>
<dbReference type="Proteomes" id="UP000515163">
    <property type="component" value="Unplaced"/>
</dbReference>
<dbReference type="CDD" id="cd08342">
    <property type="entry name" value="HPPD_N_like"/>
    <property type="match status" value="1"/>
</dbReference>
<dbReference type="AlphaFoldDB" id="A0A6P8IRF0"/>
<evidence type="ECO:0000259" key="6">
    <source>
        <dbReference type="PROSITE" id="PS51819"/>
    </source>
</evidence>
<dbReference type="Gene3D" id="3.10.180.10">
    <property type="entry name" value="2,3-Dihydroxybiphenyl 1,2-Dioxygenase, domain 1"/>
    <property type="match status" value="2"/>
</dbReference>
<dbReference type="PANTHER" id="PTHR11959:SF10">
    <property type="entry name" value="4-HYDROXYPHENYLPYRUVATE DIOXYGENASE-LIKE PROTEIN"/>
    <property type="match status" value="1"/>
</dbReference>
<dbReference type="OrthoDB" id="414569at2759"/>
<dbReference type="GeneID" id="116303446"/>
<evidence type="ECO:0000256" key="5">
    <source>
        <dbReference type="ARBA" id="ARBA00023004"/>
    </source>
</evidence>
<dbReference type="KEGG" id="aten:116303446"/>
<evidence type="ECO:0000313" key="7">
    <source>
        <dbReference type="Proteomes" id="UP000515163"/>
    </source>
</evidence>
<proteinExistence type="inferred from homology"/>
<dbReference type="InterPro" id="IPR005956">
    <property type="entry name" value="4OHPhenylPyrv_dOase"/>
</dbReference>
<dbReference type="InParanoid" id="A0A6P8IRF0"/>
<dbReference type="SUPFAM" id="SSF54593">
    <property type="entry name" value="Glyoxalase/Bleomycin resistance protein/Dihydroxybiphenyl dioxygenase"/>
    <property type="match status" value="1"/>
</dbReference>
<sequence length="386" mass="44074">MVLRLHHVEFLCKNIRFRLGQFCEQFGFRPFAQAVNPRRVAIKRNTVCFVFTEDTTITRDSVFNVTFEVKDVNEITKRVFYSNGGNVLVSPTTLSDSHGQILSSVIETPCENVLHTLIDKSNYDGPFLPGFYDLTSKTLEILPENCRQLSKDEDLVTHIDHIAFACHRNSSLKIIDWYEKCFGFTRFELNDKEEEDGFKIESFVNGSYVGMKLTAMEYWKCAEVGIEVKSNDPRDGVKFVLAEALPGQGLNQIQTFLEEHGGPGVQHIGLHTTDIVHAVDRLKKDGVQFVTPPDAYYTQPDKIKEILKSGLSVEDLKHQNILLDAESFTIENDNKAKYLMQVFTKPLFDRNTFFMEIIQRFGATGFGSGNITALWRALDQHLRKRI</sequence>
<accession>A0A6P8IRF0</accession>
<protein>
    <submittedName>
        <fullName evidence="8">4-hydroxyphenylpyruvate dioxygenase-like protein</fullName>
    </submittedName>
</protein>
<dbReference type="InterPro" id="IPR029068">
    <property type="entry name" value="Glyas_Bleomycin-R_OHBP_Dase"/>
</dbReference>
<comment type="similarity">
    <text evidence="2">Belongs to the 4HPPD family.</text>
</comment>
<feature type="domain" description="VOC" evidence="6">
    <location>
        <begin position="158"/>
        <end position="326"/>
    </location>
</feature>
<dbReference type="GO" id="GO:0003868">
    <property type="term" value="F:4-hydroxyphenylpyruvate dioxygenase activity"/>
    <property type="evidence" value="ECO:0007669"/>
    <property type="project" value="InterPro"/>
</dbReference>
<dbReference type="InterPro" id="IPR004360">
    <property type="entry name" value="Glyas_Fos-R_dOase_dom"/>
</dbReference>
<evidence type="ECO:0000256" key="3">
    <source>
        <dbReference type="ARBA" id="ARBA00022723"/>
    </source>
</evidence>
<dbReference type="PROSITE" id="PS51819">
    <property type="entry name" value="VOC"/>
    <property type="match status" value="1"/>
</dbReference>
<dbReference type="InterPro" id="IPR041735">
    <property type="entry name" value="4OHPhenylPyrv_dOase_C"/>
</dbReference>
<keyword evidence="4" id="KW-0677">Repeat</keyword>
<dbReference type="GO" id="GO:0046872">
    <property type="term" value="F:metal ion binding"/>
    <property type="evidence" value="ECO:0007669"/>
    <property type="project" value="UniProtKB-KW"/>
</dbReference>
<comment type="cofactor">
    <cofactor evidence="1">
        <name>Fe cation</name>
        <dbReference type="ChEBI" id="CHEBI:24875"/>
    </cofactor>
</comment>
<dbReference type="InterPro" id="IPR041736">
    <property type="entry name" value="4OHPhenylPyrv_dOase_N"/>
</dbReference>
<dbReference type="RefSeq" id="XP_031568838.1">
    <property type="nucleotide sequence ID" value="XM_031712978.1"/>
</dbReference>
<dbReference type="Pfam" id="PF00903">
    <property type="entry name" value="Glyoxalase"/>
    <property type="match status" value="1"/>
</dbReference>
<name>A0A6P8IRF0_ACTTE</name>
<keyword evidence="5" id="KW-0408">Iron</keyword>
<dbReference type="InterPro" id="IPR037523">
    <property type="entry name" value="VOC_core"/>
</dbReference>
<reference evidence="8" key="1">
    <citation type="submission" date="2025-08" db="UniProtKB">
        <authorList>
            <consortium name="RefSeq"/>
        </authorList>
    </citation>
    <scope>IDENTIFICATION</scope>
    <source>
        <tissue evidence="8">Tentacle</tissue>
    </source>
</reference>
<dbReference type="GO" id="GO:0009072">
    <property type="term" value="P:aromatic amino acid metabolic process"/>
    <property type="evidence" value="ECO:0007669"/>
    <property type="project" value="InterPro"/>
</dbReference>
<evidence type="ECO:0000256" key="4">
    <source>
        <dbReference type="ARBA" id="ARBA00022737"/>
    </source>
</evidence>
<keyword evidence="3" id="KW-0479">Metal-binding</keyword>